<evidence type="ECO:0000256" key="1">
    <source>
        <dbReference type="ARBA" id="ARBA00004370"/>
    </source>
</evidence>
<reference evidence="3" key="2">
    <citation type="submission" date="2020-07" db="EMBL/GenBank/DDBJ databases">
        <authorList>
            <person name="Yu X."/>
        </authorList>
    </citation>
    <scope>NUCLEOTIDE SEQUENCE [LARGE SCALE GENOMIC DNA]</scope>
    <source>
        <strain evidence="3">24T</strain>
    </source>
</reference>
<evidence type="ECO:0008006" key="5">
    <source>
        <dbReference type="Google" id="ProtNLM"/>
    </source>
</evidence>
<dbReference type="RefSeq" id="WP_180916830.1">
    <property type="nucleotide sequence ID" value="NZ_CP059165.1"/>
</dbReference>
<dbReference type="PANTHER" id="PTHR37042:SF4">
    <property type="entry name" value="OUTER MEMBRANE PROTEIN RV1973"/>
    <property type="match status" value="1"/>
</dbReference>
<evidence type="ECO:0000313" key="3">
    <source>
        <dbReference type="EMBL" id="QLL08231.1"/>
    </source>
</evidence>
<protein>
    <recommendedName>
        <fullName evidence="5">Twin-arginine translocation pathway signal</fullName>
    </recommendedName>
</protein>
<keyword evidence="2" id="KW-0472">Membrane</keyword>
<dbReference type="KEGG" id="mgor:H0P51_04490"/>
<dbReference type="GO" id="GO:0016020">
    <property type="term" value="C:membrane"/>
    <property type="evidence" value="ECO:0007669"/>
    <property type="project" value="UniProtKB-SubCell"/>
</dbReference>
<evidence type="ECO:0000313" key="4">
    <source>
        <dbReference type="Proteomes" id="UP000510682"/>
    </source>
</evidence>
<sequence length="165" mass="17623">MRRVAWWVLVVALTAATLASVAVGGWQFMAKTAQSAPVADQPSAREAAIKAASDATVKVLSYTPATFDEDNRAALALLTGNFLESYRKLTSETIRPAVLEKGTAVTTTVRQAGVESLTATSAAILLFLKQRTTSRDSEPKETTSGVREGLVKVHGSWLINSFDPV</sequence>
<dbReference type="Proteomes" id="UP000510682">
    <property type="component" value="Chromosome"/>
</dbReference>
<dbReference type="PANTHER" id="PTHR37042">
    <property type="entry name" value="OUTER MEMBRANE PROTEIN RV1973"/>
    <property type="match status" value="1"/>
</dbReference>
<reference evidence="3" key="1">
    <citation type="submission" date="2020-07" db="EMBL/GenBank/DDBJ databases">
        <title>Description of Mycobacterium gordonae subsp. intergordonae subsp.nov. and Mycobacterium gordonae subsp. gordonae subsp. nov.</title>
        <authorList>
            <person name="Huang H."/>
        </authorList>
    </citation>
    <scope>NUCLEOTIDE SEQUENCE [LARGE SCALE GENOMIC DNA]</scope>
    <source>
        <strain evidence="3">24T</strain>
    </source>
</reference>
<proteinExistence type="predicted"/>
<comment type="subcellular location">
    <subcellularLocation>
        <location evidence="1">Membrane</location>
    </subcellularLocation>
</comment>
<gene>
    <name evidence="3" type="ORF">H0P51_04490</name>
</gene>
<organism evidence="3 4">
    <name type="scientific">Mycobacterium vicinigordonae</name>
    <dbReference type="NCBI Taxonomy" id="1719132"/>
    <lineage>
        <taxon>Bacteria</taxon>
        <taxon>Bacillati</taxon>
        <taxon>Actinomycetota</taxon>
        <taxon>Actinomycetes</taxon>
        <taxon>Mycobacteriales</taxon>
        <taxon>Mycobacteriaceae</taxon>
        <taxon>Mycobacterium</taxon>
    </lineage>
</organism>
<dbReference type="EMBL" id="CP059165">
    <property type="protein sequence ID" value="QLL08231.1"/>
    <property type="molecule type" value="Genomic_DNA"/>
</dbReference>
<name>A0A7D6HRI2_9MYCO</name>
<dbReference type="AlphaFoldDB" id="A0A7D6HRI2"/>
<keyword evidence="4" id="KW-1185">Reference proteome</keyword>
<accession>A0A7D6HRI2</accession>
<evidence type="ECO:0000256" key="2">
    <source>
        <dbReference type="ARBA" id="ARBA00023136"/>
    </source>
</evidence>